<evidence type="ECO:0000313" key="2">
    <source>
        <dbReference type="EMBL" id="RXK13376.1"/>
    </source>
</evidence>
<protein>
    <recommendedName>
        <fullName evidence="4">Copper resistance protein D domain-containing protein</fullName>
    </recommendedName>
</protein>
<dbReference type="OrthoDB" id="5334091at2"/>
<evidence type="ECO:0000313" key="3">
    <source>
        <dbReference type="Proteomes" id="UP000289718"/>
    </source>
</evidence>
<name>A0A4Q1AVB3_9BACT</name>
<keyword evidence="1" id="KW-1133">Transmembrane helix</keyword>
<dbReference type="RefSeq" id="WP_129061198.1">
    <property type="nucleotide sequence ID" value="NZ_NXIE01000002.1"/>
</dbReference>
<reference evidence="2 3" key="1">
    <citation type="submission" date="2017-09" db="EMBL/GenBank/DDBJ databases">
        <title>Genomics of the genus Arcobacter.</title>
        <authorList>
            <person name="Perez-Cataluna A."/>
            <person name="Figueras M.J."/>
            <person name="Salas-Masso N."/>
        </authorList>
    </citation>
    <scope>NUCLEOTIDE SEQUENCE [LARGE SCALE GENOMIC DNA]</scope>
    <source>
        <strain evidence="2 3">F156-34</strain>
    </source>
</reference>
<evidence type="ECO:0000256" key="1">
    <source>
        <dbReference type="SAM" id="Phobius"/>
    </source>
</evidence>
<organism evidence="2 3">
    <name type="scientific">Halarcobacter mediterraneus</name>
    <dbReference type="NCBI Taxonomy" id="2023153"/>
    <lineage>
        <taxon>Bacteria</taxon>
        <taxon>Pseudomonadati</taxon>
        <taxon>Campylobacterota</taxon>
        <taxon>Epsilonproteobacteria</taxon>
        <taxon>Campylobacterales</taxon>
        <taxon>Arcobacteraceae</taxon>
        <taxon>Halarcobacter</taxon>
    </lineage>
</organism>
<accession>A0A4Q1AVB3</accession>
<dbReference type="Proteomes" id="UP000289718">
    <property type="component" value="Unassembled WGS sequence"/>
</dbReference>
<feature type="transmembrane region" description="Helical" evidence="1">
    <location>
        <begin position="55"/>
        <end position="82"/>
    </location>
</feature>
<feature type="transmembrane region" description="Helical" evidence="1">
    <location>
        <begin position="12"/>
        <end position="34"/>
    </location>
</feature>
<keyword evidence="1" id="KW-0472">Membrane</keyword>
<dbReference type="EMBL" id="NXIE01000002">
    <property type="protein sequence ID" value="RXK13376.1"/>
    <property type="molecule type" value="Genomic_DNA"/>
</dbReference>
<evidence type="ECO:0008006" key="4">
    <source>
        <dbReference type="Google" id="ProtNLM"/>
    </source>
</evidence>
<dbReference type="AlphaFoldDB" id="A0A4Q1AVB3"/>
<comment type="caution">
    <text evidence="2">The sequence shown here is derived from an EMBL/GenBank/DDBJ whole genome shotgun (WGS) entry which is preliminary data.</text>
</comment>
<keyword evidence="3" id="KW-1185">Reference proteome</keyword>
<gene>
    <name evidence="2" type="ORF">CP965_06125</name>
</gene>
<proteinExistence type="predicted"/>
<keyword evidence="1" id="KW-0812">Transmembrane</keyword>
<sequence length="159" mass="18096">MQSLFNNFSSIIIFLHVFSAIIWVGGMIAIRFAVHYSMQKVEEPKIKLGRTLENLQRFFSMVIPSIVVLLITAIIMIIALGFKGTSLYSFVIAKEVIWTIMTLVFIYIYIRRNQAQKAFDNLDFPLAKQKLEPIAKILIPLNIVLGLIAVYLGVTLRGF</sequence>
<feature type="transmembrane region" description="Helical" evidence="1">
    <location>
        <begin position="88"/>
        <end position="110"/>
    </location>
</feature>
<feature type="transmembrane region" description="Helical" evidence="1">
    <location>
        <begin position="137"/>
        <end position="156"/>
    </location>
</feature>